<dbReference type="GO" id="GO:0030686">
    <property type="term" value="C:90S preribosome"/>
    <property type="evidence" value="ECO:0007669"/>
    <property type="project" value="TreeGrafter"/>
</dbReference>
<organism evidence="3 4">
    <name type="scientific">Coptotermes formosanus</name>
    <name type="common">Formosan subterranean termite</name>
    <dbReference type="NCBI Taxonomy" id="36987"/>
    <lineage>
        <taxon>Eukaryota</taxon>
        <taxon>Metazoa</taxon>
        <taxon>Ecdysozoa</taxon>
        <taxon>Arthropoda</taxon>
        <taxon>Hexapoda</taxon>
        <taxon>Insecta</taxon>
        <taxon>Pterygota</taxon>
        <taxon>Neoptera</taxon>
        <taxon>Polyneoptera</taxon>
        <taxon>Dictyoptera</taxon>
        <taxon>Blattodea</taxon>
        <taxon>Blattoidea</taxon>
        <taxon>Termitoidae</taxon>
        <taxon>Rhinotermitidae</taxon>
        <taxon>Coptotermes</taxon>
    </lineage>
</organism>
<dbReference type="InterPro" id="IPR040000">
    <property type="entry name" value="NOP9"/>
</dbReference>
<dbReference type="SUPFAM" id="SSF48371">
    <property type="entry name" value="ARM repeat"/>
    <property type="match status" value="2"/>
</dbReference>
<name>A0A6L2Q188_COPFO</name>
<evidence type="ECO:0000313" key="4">
    <source>
        <dbReference type="Proteomes" id="UP000502823"/>
    </source>
</evidence>
<dbReference type="GO" id="GO:0000447">
    <property type="term" value="P:endonucleolytic cleavage in ITS1 to separate SSU-rRNA from 5.8S rRNA and LSU-rRNA from tricistronic rRNA transcript (SSU-rRNA, 5.8S rRNA, LSU-rRNA)"/>
    <property type="evidence" value="ECO:0007669"/>
    <property type="project" value="TreeGrafter"/>
</dbReference>
<dbReference type="Proteomes" id="UP000502823">
    <property type="component" value="Unassembled WGS sequence"/>
</dbReference>
<dbReference type="PANTHER" id="PTHR13102:SF0">
    <property type="entry name" value="NUCLEOLAR PROTEIN 9"/>
    <property type="match status" value="1"/>
</dbReference>
<dbReference type="SMART" id="SM00025">
    <property type="entry name" value="Pumilio"/>
    <property type="match status" value="5"/>
</dbReference>
<dbReference type="FunCoup" id="A0A6L2Q188">
    <property type="interactions" value="1380"/>
</dbReference>
<evidence type="ECO:0008006" key="5">
    <source>
        <dbReference type="Google" id="ProtNLM"/>
    </source>
</evidence>
<dbReference type="InterPro" id="IPR001313">
    <property type="entry name" value="Pumilio_RNA-bd_rpt"/>
</dbReference>
<dbReference type="Gene3D" id="1.25.10.10">
    <property type="entry name" value="Leucine-rich Repeat Variant"/>
    <property type="match status" value="2"/>
</dbReference>
<keyword evidence="1" id="KW-0677">Repeat</keyword>
<dbReference type="GO" id="GO:0000056">
    <property type="term" value="P:ribosomal small subunit export from nucleus"/>
    <property type="evidence" value="ECO:0007669"/>
    <property type="project" value="TreeGrafter"/>
</dbReference>
<keyword evidence="4" id="KW-1185">Reference proteome</keyword>
<dbReference type="Pfam" id="PF22493">
    <property type="entry name" value="PUF_NOP9"/>
    <property type="match status" value="1"/>
</dbReference>
<dbReference type="GO" id="GO:0000480">
    <property type="term" value="P:endonucleolytic cleavage in 5'-ETS of tricistronic rRNA transcript (SSU-rRNA, 5.8S rRNA, LSU-rRNA)"/>
    <property type="evidence" value="ECO:0007669"/>
    <property type="project" value="TreeGrafter"/>
</dbReference>
<dbReference type="InterPro" id="IPR016024">
    <property type="entry name" value="ARM-type_fold"/>
</dbReference>
<dbReference type="GO" id="GO:0005730">
    <property type="term" value="C:nucleolus"/>
    <property type="evidence" value="ECO:0007669"/>
    <property type="project" value="TreeGrafter"/>
</dbReference>
<dbReference type="GO" id="GO:0030688">
    <property type="term" value="C:preribosome, small subunit precursor"/>
    <property type="evidence" value="ECO:0007669"/>
    <property type="project" value="TreeGrafter"/>
</dbReference>
<dbReference type="InParanoid" id="A0A6L2Q188"/>
<dbReference type="EMBL" id="BLKM01000764">
    <property type="protein sequence ID" value="GFG38244.1"/>
    <property type="molecule type" value="Genomic_DNA"/>
</dbReference>
<dbReference type="GO" id="GO:0000472">
    <property type="term" value="P:endonucleolytic cleavage to generate mature 5'-end of SSU-rRNA from (SSU-rRNA, 5.8S rRNA, LSU-rRNA)"/>
    <property type="evidence" value="ECO:0007669"/>
    <property type="project" value="TreeGrafter"/>
</dbReference>
<evidence type="ECO:0000313" key="3">
    <source>
        <dbReference type="EMBL" id="GFG38244.1"/>
    </source>
</evidence>
<dbReference type="PROSITE" id="PS50302">
    <property type="entry name" value="PUM"/>
    <property type="match status" value="1"/>
</dbReference>
<evidence type="ECO:0000256" key="1">
    <source>
        <dbReference type="ARBA" id="ARBA00022737"/>
    </source>
</evidence>
<dbReference type="InterPro" id="IPR011989">
    <property type="entry name" value="ARM-like"/>
</dbReference>
<accession>A0A6L2Q188</accession>
<feature type="repeat" description="Pumilio" evidence="2">
    <location>
        <begin position="107"/>
        <end position="144"/>
    </location>
</feature>
<protein>
    <recommendedName>
        <fullName evidence="5">PUM-HD domain-containing protein</fullName>
    </recommendedName>
</protein>
<sequence>MDVQRGVRKARKRKSLLKKAKKYGKKGKFGRGTHLNEDTYQYFVRVLELFETKKFETEEEKVIFTNNVFDEIINEELNYSCNQLASAVLEKLLPAANDTVLKRFMKAFGENLRPICCDPYGAYVLQKLLVTASERGLVCVYLYEVSVAKFLSFLISGTQTEQMEFTFWVIKVSRFVLNNLEDFVWDTYANHVIRTVTECLGGISSGTAGNYKKHVKPEMKMATEPSVKSSKISPEYTELLKEFVHRLSAWPQFQDLAFNNLTSALLQTLLFATKGTDNKLTQNLISKLLDECFTVRNEALEEMEKCEDKSSTPDQKNILPVFQDAAAVRLLEAAIINASPKKFTQIYAKCFVNHLAVLSRHHLACFSVQKLLDCCTEKAEFEGMFSELEEHLEEILKSHHTGVILSLAEACKRHSTKQGSFQKVLMKTLHCLEPQERQTLLSPLTLSLATYEEQANSNKLVIQLNGSLILQTLLNFNKPIQAVNSLLDMNIGDLKSVLADQKGSHVMDAFMKSEFVGEKSRDKMIKKLQGLFVTLACTKHGSRSLDAIWDVANLKQKILIMDELSTKEPILNSDRYGSILATNYCLSLYKHSPNEWKDLQGKEFHKKKLFADIIGDSKKSS</sequence>
<gene>
    <name evidence="3" type="ORF">Cfor_01885</name>
</gene>
<comment type="caution">
    <text evidence="3">The sequence shown here is derived from an EMBL/GenBank/DDBJ whole genome shotgun (WGS) entry which is preliminary data.</text>
</comment>
<reference evidence="4" key="1">
    <citation type="submission" date="2020-01" db="EMBL/GenBank/DDBJ databases">
        <title>Draft genome sequence of the Termite Coptotermes fromosanus.</title>
        <authorList>
            <person name="Itakura S."/>
            <person name="Yosikawa Y."/>
            <person name="Umezawa K."/>
        </authorList>
    </citation>
    <scope>NUCLEOTIDE SEQUENCE [LARGE SCALE GENOMIC DNA]</scope>
</reference>
<proteinExistence type="predicted"/>
<evidence type="ECO:0000256" key="2">
    <source>
        <dbReference type="PROSITE-ProRule" id="PRU00317"/>
    </source>
</evidence>
<dbReference type="PANTHER" id="PTHR13102">
    <property type="entry name" value="NUCLEOLAR PROTEIN 9"/>
    <property type="match status" value="1"/>
</dbReference>
<dbReference type="GO" id="GO:0003723">
    <property type="term" value="F:RNA binding"/>
    <property type="evidence" value="ECO:0007669"/>
    <property type="project" value="InterPro"/>
</dbReference>
<dbReference type="OrthoDB" id="9987665at2759"/>
<dbReference type="AlphaFoldDB" id="A0A6L2Q188"/>